<dbReference type="Proteomes" id="UP000887576">
    <property type="component" value="Unplaced"/>
</dbReference>
<dbReference type="WBParaSite" id="JU765_v2.g4562.t1">
    <property type="protein sequence ID" value="JU765_v2.g4562.t1"/>
    <property type="gene ID" value="JU765_v2.g4562"/>
</dbReference>
<evidence type="ECO:0000313" key="2">
    <source>
        <dbReference type="WBParaSite" id="JU765_v2.g4562.t1"/>
    </source>
</evidence>
<proteinExistence type="predicted"/>
<sequence>MPRRDGTDPLDANSLEKLTKCVDKIRGFGSRKLTEQEISRWRQLITNDVNLQQKIIHAKTLDELKAMCDHPDYRLYFTRTKWSHIMQCVAEILFNTRFASPAGSFSLRNGQRSSNENEEDNPNGSMLNVYVGNISSKPGWG</sequence>
<accession>A0AC34R8L1</accession>
<protein>
    <submittedName>
        <fullName evidence="2">Uncharacterized protein</fullName>
    </submittedName>
</protein>
<organism evidence="1 2">
    <name type="scientific">Panagrolaimus sp. JU765</name>
    <dbReference type="NCBI Taxonomy" id="591449"/>
    <lineage>
        <taxon>Eukaryota</taxon>
        <taxon>Metazoa</taxon>
        <taxon>Ecdysozoa</taxon>
        <taxon>Nematoda</taxon>
        <taxon>Chromadorea</taxon>
        <taxon>Rhabditida</taxon>
        <taxon>Tylenchina</taxon>
        <taxon>Panagrolaimomorpha</taxon>
        <taxon>Panagrolaimoidea</taxon>
        <taxon>Panagrolaimidae</taxon>
        <taxon>Panagrolaimus</taxon>
    </lineage>
</organism>
<reference evidence="2" key="1">
    <citation type="submission" date="2022-11" db="UniProtKB">
        <authorList>
            <consortium name="WormBaseParasite"/>
        </authorList>
    </citation>
    <scope>IDENTIFICATION</scope>
</reference>
<evidence type="ECO:0000313" key="1">
    <source>
        <dbReference type="Proteomes" id="UP000887576"/>
    </source>
</evidence>
<name>A0AC34R8L1_9BILA</name>